<reference evidence="2" key="1">
    <citation type="submission" date="2018-10" db="EMBL/GenBank/DDBJ databases">
        <title>Effector identification in a new, highly contiguous assembly of the strawberry crown rot pathogen Phytophthora cactorum.</title>
        <authorList>
            <person name="Armitage A.D."/>
            <person name="Nellist C.F."/>
            <person name="Bates H."/>
            <person name="Vickerstaff R.J."/>
            <person name="Harrison R.J."/>
        </authorList>
    </citation>
    <scope>NUCLEOTIDE SEQUENCE</scope>
    <source>
        <strain evidence="2">4032</strain>
        <strain evidence="3">4040</strain>
    </source>
</reference>
<dbReference type="VEuPathDB" id="FungiDB:PC110_g15528"/>
<evidence type="ECO:0000313" key="4">
    <source>
        <dbReference type="Proteomes" id="UP000774804"/>
    </source>
</evidence>
<evidence type="ECO:0000313" key="2">
    <source>
        <dbReference type="EMBL" id="KAG2913629.1"/>
    </source>
</evidence>
<dbReference type="VEuPathDB" id="FungiDB:PC110_g15527"/>
<sequence length="316" mass="35247">MCEPVENRSIKKAHPSLEPVVDPIFPFKHEFGTSGYNEYCPLVGAGGPSLAKIWAPDMDFLEQLLDDMQSMPPLDDTNSFIVTCAGIYLGPGLMLDLHHPEMARESSALRAVSISYAHLNEALDTADTASEIKHKAGRLKRHQCMFAFYDEVPTSTSLLLQCGYRSKVCTNHRATKLDGTLHKLCEFHRRKANLNQQRLHRRQREKRARIQQSESTSKESGLAKARPTKKARPSLEPIVDLVAQSPTDSYSQMSGSYYYPQYTPLVNSKLGSADMDILELLLLDTQPQTLPPLEAFLPSNADDDSGSIAVLIRAME</sequence>
<feature type="region of interest" description="Disordered" evidence="1">
    <location>
        <begin position="195"/>
        <end position="235"/>
    </location>
</feature>
<evidence type="ECO:0000256" key="1">
    <source>
        <dbReference type="SAM" id="MobiDB-lite"/>
    </source>
</evidence>
<accession>A0A8T1BZR5</accession>
<evidence type="ECO:0000313" key="3">
    <source>
        <dbReference type="EMBL" id="KAG2929993.1"/>
    </source>
</evidence>
<comment type="caution">
    <text evidence="2">The sequence shown here is derived from an EMBL/GenBank/DDBJ whole genome shotgun (WGS) entry which is preliminary data.</text>
</comment>
<proteinExistence type="predicted"/>
<organism evidence="2 4">
    <name type="scientific">Phytophthora cactorum</name>
    <dbReference type="NCBI Taxonomy" id="29920"/>
    <lineage>
        <taxon>Eukaryota</taxon>
        <taxon>Sar</taxon>
        <taxon>Stramenopiles</taxon>
        <taxon>Oomycota</taxon>
        <taxon>Peronosporomycetes</taxon>
        <taxon>Peronosporales</taxon>
        <taxon>Peronosporaceae</taxon>
        <taxon>Phytophthora</taxon>
    </lineage>
</organism>
<dbReference type="Proteomes" id="UP000736787">
    <property type="component" value="Unassembled WGS sequence"/>
</dbReference>
<gene>
    <name evidence="2" type="ORF">PC115_g11960</name>
    <name evidence="3" type="ORF">PC117_g13843</name>
</gene>
<feature type="compositionally biased region" description="Basic residues" evidence="1">
    <location>
        <begin position="195"/>
        <end position="209"/>
    </location>
</feature>
<dbReference type="Proteomes" id="UP000774804">
    <property type="component" value="Unassembled WGS sequence"/>
</dbReference>
<protein>
    <submittedName>
        <fullName evidence="2">Uncharacterized protein</fullName>
    </submittedName>
</protein>
<dbReference type="EMBL" id="RCMI01000388">
    <property type="protein sequence ID" value="KAG2913629.1"/>
    <property type="molecule type" value="Genomic_DNA"/>
</dbReference>
<name>A0A8T1BZR5_9STRA</name>
<dbReference type="EMBL" id="RCMK01000416">
    <property type="protein sequence ID" value="KAG2929993.1"/>
    <property type="molecule type" value="Genomic_DNA"/>
</dbReference>
<feature type="compositionally biased region" description="Polar residues" evidence="1">
    <location>
        <begin position="210"/>
        <end position="219"/>
    </location>
</feature>
<dbReference type="AlphaFoldDB" id="A0A8T1BZR5"/>